<keyword evidence="7 12" id="KW-0863">Zinc-finger</keyword>
<proteinExistence type="inferred from homology"/>
<evidence type="ECO:0000313" key="15">
    <source>
        <dbReference type="Proteomes" id="UP000246121"/>
    </source>
</evidence>
<sequence>MTSQANPDDALCDLYLPRKKRFCRSEKREGSRFCHTHDTFTSSAGPHGGECVRAEECEGRTRRVPCPINPNHTVYAARLQHHIQVCPDLRYVTRKLPYYKADANALRGKAYCREDDTPHERKTHHQLDADNLRQLIERVRHCYFSVIQPQIVLMAEEISNNNEETSKSKCNMSAKHGPQHRALLRCLQRAIEGFFKAQMPTESAGMAVKGFVEFGAGKGGLSVALQDALLSHAFDLSGSTVEKKELAPAHVHRKPLLVVVDVGNFRRKGDARVSRTSLPLVRLRLDIKDLELAKALRDLSVFKRARDEEKVNASTLLDNIHAEGIPEERWVALGKHLCGACTDFALSCITSPNLCTEGRASVIAVVFATCCHHLCELRHLNALASTEDDQQAILRLPGTEYTISAAEFAAIASMSSWAVSGTAVDKERQITGVCCKRVIDALRIQYLKQNGYRSAYLCQYIEKGITEENVTIVAFR</sequence>
<comment type="catalytic activity">
    <reaction evidence="9 12">
        <text>cytidine(4) in tRNA(Pro) + S-adenosyl-L-methionine = 2'-O-methylcytidine(4) in tRNA(Pro) + S-adenosyl-L-homocysteine + H(+)</text>
        <dbReference type="Rhea" id="RHEA:32767"/>
        <dbReference type="Rhea" id="RHEA-COMP:10397"/>
        <dbReference type="Rhea" id="RHEA-COMP:10398"/>
        <dbReference type="ChEBI" id="CHEBI:15378"/>
        <dbReference type="ChEBI" id="CHEBI:57856"/>
        <dbReference type="ChEBI" id="CHEBI:59789"/>
        <dbReference type="ChEBI" id="CHEBI:74495"/>
        <dbReference type="ChEBI" id="CHEBI:82748"/>
        <dbReference type="EC" id="2.1.1.225"/>
    </reaction>
</comment>
<dbReference type="VEuPathDB" id="TriTrypDB:TcG_04372"/>
<keyword evidence="8 12" id="KW-0862">Zinc</keyword>
<dbReference type="InterPro" id="IPR007871">
    <property type="entry name" value="Methyltransferase_TRM13"/>
</dbReference>
<dbReference type="InterPro" id="IPR039044">
    <property type="entry name" value="Trm13"/>
</dbReference>
<evidence type="ECO:0000256" key="5">
    <source>
        <dbReference type="ARBA" id="ARBA00022694"/>
    </source>
</evidence>
<dbReference type="PROSITE" id="PS51800">
    <property type="entry name" value="ZF_CHHC_U11_48K"/>
    <property type="match status" value="1"/>
</dbReference>
<evidence type="ECO:0000256" key="9">
    <source>
        <dbReference type="ARBA" id="ARBA00048165"/>
    </source>
</evidence>
<dbReference type="GO" id="GO:0030488">
    <property type="term" value="P:tRNA methylation"/>
    <property type="evidence" value="ECO:0007669"/>
    <property type="project" value="InterPro"/>
</dbReference>
<evidence type="ECO:0000259" key="13">
    <source>
        <dbReference type="PROSITE" id="PS51800"/>
    </source>
</evidence>
<evidence type="ECO:0000256" key="1">
    <source>
        <dbReference type="ARBA" id="ARBA00005265"/>
    </source>
</evidence>
<dbReference type="VEuPathDB" id="TriTrypDB:TcCLB.511337.39"/>
<accession>A0A2V2V3U7</accession>
<keyword evidence="3 12" id="KW-0808">Transferase</keyword>
<reference evidence="14 15" key="1">
    <citation type="journal article" date="2018" name="Microb. Genom.">
        <title>Expanding an expanded genome: long-read sequencing of Trypanosoma cruzi.</title>
        <authorList>
            <person name="Berna L."/>
            <person name="Rodriguez M."/>
            <person name="Chiribao M.L."/>
            <person name="Parodi-Talice A."/>
            <person name="Pita S."/>
            <person name="Rijo G."/>
            <person name="Alvarez-Valin F."/>
            <person name="Robello C."/>
        </authorList>
    </citation>
    <scope>NUCLEOTIDE SEQUENCE [LARGE SCALE GENOMIC DNA]</scope>
    <source>
        <strain evidence="14 15">Dm28c</strain>
    </source>
</reference>
<evidence type="ECO:0000256" key="12">
    <source>
        <dbReference type="RuleBase" id="RU367103"/>
    </source>
</evidence>
<evidence type="ECO:0000313" key="14">
    <source>
        <dbReference type="EMBL" id="PWU91247.1"/>
    </source>
</evidence>
<dbReference type="Proteomes" id="UP000246121">
    <property type="component" value="Unassembled WGS sequence"/>
</dbReference>
<evidence type="ECO:0000256" key="3">
    <source>
        <dbReference type="ARBA" id="ARBA00022679"/>
    </source>
</evidence>
<evidence type="ECO:0000256" key="11">
    <source>
        <dbReference type="ARBA" id="ARBA00049393"/>
    </source>
</evidence>
<dbReference type="VEuPathDB" id="TriTrypDB:Tc_MARK_1719"/>
<evidence type="ECO:0000256" key="10">
    <source>
        <dbReference type="ARBA" id="ARBA00048635"/>
    </source>
</evidence>
<dbReference type="AlphaFoldDB" id="A0A2V2V3U7"/>
<dbReference type="VEuPathDB" id="TriTrypDB:TcCL_NonESM04998"/>
<comment type="catalytic activity">
    <reaction evidence="10 12">
        <text>cytidine(4) in tRNA(Gly)(GCC) + S-adenosyl-L-methionine = 2'-O-methylcytidine(4) in tRNA(Gly)(GCC) + S-adenosyl-L-homocysteine + H(+)</text>
        <dbReference type="Rhea" id="RHEA:43192"/>
        <dbReference type="Rhea" id="RHEA-COMP:10399"/>
        <dbReference type="Rhea" id="RHEA-COMP:10400"/>
        <dbReference type="ChEBI" id="CHEBI:15378"/>
        <dbReference type="ChEBI" id="CHEBI:57856"/>
        <dbReference type="ChEBI" id="CHEBI:59789"/>
        <dbReference type="ChEBI" id="CHEBI:74495"/>
        <dbReference type="ChEBI" id="CHEBI:82748"/>
        <dbReference type="EC" id="2.1.1.225"/>
    </reaction>
</comment>
<dbReference type="InterPro" id="IPR021721">
    <property type="entry name" value="Znf_CCCH-type_TRM13"/>
</dbReference>
<keyword evidence="4 12" id="KW-0949">S-adenosyl-L-methionine</keyword>
<dbReference type="VEuPathDB" id="TriTrypDB:TcBrA4_0034040"/>
<dbReference type="VEuPathDB" id="TriTrypDB:TCDM_05535"/>
<gene>
    <name evidence="14" type="ORF">C4B63_44g215</name>
</gene>
<comment type="similarity">
    <text evidence="1 12">Belongs to the methyltransferase TRM13 family.</text>
</comment>
<dbReference type="VEuPathDB" id="TriTrypDB:TcCLB.509237.50"/>
<keyword evidence="6 12" id="KW-0479">Metal-binding</keyword>
<dbReference type="VEuPathDB" id="TriTrypDB:TCSYLVIO_002983"/>
<keyword evidence="2 12" id="KW-0489">Methyltransferase</keyword>
<name>A0A2V2V3U7_TRYCR</name>
<dbReference type="EMBL" id="PRFA01000044">
    <property type="protein sequence ID" value="PWU91247.1"/>
    <property type="molecule type" value="Genomic_DNA"/>
</dbReference>
<feature type="domain" description="CHHC U11-48K-type" evidence="13">
    <location>
        <begin position="63"/>
        <end position="90"/>
    </location>
</feature>
<dbReference type="VEuPathDB" id="TriTrypDB:C3747_98g125"/>
<keyword evidence="5 12" id="KW-0819">tRNA processing</keyword>
<dbReference type="PANTHER" id="PTHR12998:SF0">
    <property type="entry name" value="TRNA:M(4)X MODIFICATION ENZYME TRM13 HOMOLOG"/>
    <property type="match status" value="1"/>
</dbReference>
<dbReference type="Pfam" id="PF05206">
    <property type="entry name" value="TRM13"/>
    <property type="match status" value="2"/>
</dbReference>
<dbReference type="VEuPathDB" id="TriTrypDB:TcYC6_0107280"/>
<dbReference type="InterPro" id="IPR022776">
    <property type="entry name" value="TRM13/UPF0224_CHHC_Znf_dom"/>
</dbReference>
<organism evidence="14 15">
    <name type="scientific">Trypanosoma cruzi</name>
    <dbReference type="NCBI Taxonomy" id="5693"/>
    <lineage>
        <taxon>Eukaryota</taxon>
        <taxon>Discoba</taxon>
        <taxon>Euglenozoa</taxon>
        <taxon>Kinetoplastea</taxon>
        <taxon>Metakinetoplastina</taxon>
        <taxon>Trypanosomatida</taxon>
        <taxon>Trypanosomatidae</taxon>
        <taxon>Trypanosoma</taxon>
        <taxon>Schizotrypanum</taxon>
    </lineage>
</organism>
<evidence type="ECO:0000256" key="7">
    <source>
        <dbReference type="ARBA" id="ARBA00022771"/>
    </source>
</evidence>
<dbReference type="VEuPathDB" id="TriTrypDB:C4B63_44g215"/>
<evidence type="ECO:0000256" key="4">
    <source>
        <dbReference type="ARBA" id="ARBA00022691"/>
    </source>
</evidence>
<dbReference type="VEuPathDB" id="TriTrypDB:BCY84_21605"/>
<dbReference type="GO" id="GO:0008270">
    <property type="term" value="F:zinc ion binding"/>
    <property type="evidence" value="ECO:0007669"/>
    <property type="project" value="UniProtKB-KW"/>
</dbReference>
<dbReference type="EC" id="2.1.1.225" evidence="12"/>
<evidence type="ECO:0000256" key="6">
    <source>
        <dbReference type="ARBA" id="ARBA00022723"/>
    </source>
</evidence>
<evidence type="ECO:0000256" key="2">
    <source>
        <dbReference type="ARBA" id="ARBA00022603"/>
    </source>
</evidence>
<dbReference type="Pfam" id="PF05253">
    <property type="entry name" value="zf-U11-48K"/>
    <property type="match status" value="1"/>
</dbReference>
<dbReference type="GO" id="GO:0106050">
    <property type="term" value="F:tRNA 2'-O-methyltransferase activity"/>
    <property type="evidence" value="ECO:0007669"/>
    <property type="project" value="UniProtKB-UniRule"/>
</dbReference>
<comment type="caution">
    <text evidence="14">The sequence shown here is derived from an EMBL/GenBank/DDBJ whole genome shotgun (WGS) entry which is preliminary data.</text>
</comment>
<protein>
    <recommendedName>
        <fullName evidence="12">tRNA:m(4)X modification enzyme TRM13</fullName>
        <ecNumber evidence="12">2.1.1.225</ecNumber>
    </recommendedName>
</protein>
<comment type="function">
    <text evidence="12">tRNA methylase which 2'-O-methylates cytidine(4) in tRNA(Pro) and tRNA(Gly)(GCC), and adenosine(4) in tRNA(His).</text>
</comment>
<dbReference type="Pfam" id="PF11722">
    <property type="entry name" value="zf-TRM13_CCCH"/>
    <property type="match status" value="1"/>
</dbReference>
<evidence type="ECO:0000256" key="8">
    <source>
        <dbReference type="ARBA" id="ARBA00022833"/>
    </source>
</evidence>
<comment type="catalytic activity">
    <reaction evidence="11 12">
        <text>adenosine(4) in tRNA(His) + S-adenosyl-L-methionine = 2'-O-methyladenosine(4) in tRNA(His) + S-adenosyl-L-homocysteine + H(+)</text>
        <dbReference type="Rhea" id="RHEA:43196"/>
        <dbReference type="Rhea" id="RHEA-COMP:10401"/>
        <dbReference type="Rhea" id="RHEA-COMP:10402"/>
        <dbReference type="ChEBI" id="CHEBI:15378"/>
        <dbReference type="ChEBI" id="CHEBI:57856"/>
        <dbReference type="ChEBI" id="CHEBI:59789"/>
        <dbReference type="ChEBI" id="CHEBI:74411"/>
        <dbReference type="ChEBI" id="CHEBI:74477"/>
        <dbReference type="EC" id="2.1.1.225"/>
    </reaction>
</comment>
<dbReference type="PANTHER" id="PTHR12998">
    <property type="entry name" value="TRNA:M(4)X MODIFICATION ENZYME TRM13 HOMOLOG"/>
    <property type="match status" value="1"/>
</dbReference>